<dbReference type="AlphaFoldDB" id="A0A9E7JJ45"/>
<keyword evidence="2" id="KW-1185">Reference proteome</keyword>
<proteinExistence type="predicted"/>
<sequence>MFMNTRTCSGCSTQPACSCVSVATRGCEHRSPSPAFGRSVFLVCRTARVDARRHFTATQYASSLMLTIICRDSMSTNLMRRRG</sequence>
<dbReference type="EMBL" id="CP097503">
    <property type="protein sequence ID" value="URD83055.1"/>
    <property type="molecule type" value="Genomic_DNA"/>
</dbReference>
<evidence type="ECO:0000313" key="2">
    <source>
        <dbReference type="Proteomes" id="UP001055439"/>
    </source>
</evidence>
<accession>A0A9E7JJ45</accession>
<dbReference type="Proteomes" id="UP001055439">
    <property type="component" value="Chromosome 10"/>
</dbReference>
<gene>
    <name evidence="1" type="ORF">MUK42_10661</name>
</gene>
<name>A0A9E7JJ45_9LILI</name>
<evidence type="ECO:0000313" key="1">
    <source>
        <dbReference type="EMBL" id="URD83055.1"/>
    </source>
</evidence>
<reference evidence="1" key="1">
    <citation type="submission" date="2022-05" db="EMBL/GenBank/DDBJ databases">
        <title>The Musa troglodytarum L. genome provides insights into the mechanism of non-climacteric behaviour and enrichment of carotenoids.</title>
        <authorList>
            <person name="Wang J."/>
        </authorList>
    </citation>
    <scope>NUCLEOTIDE SEQUENCE</scope>
    <source>
        <tissue evidence="1">Leaf</tissue>
    </source>
</reference>
<protein>
    <submittedName>
        <fullName evidence="1">Uncharacterized protein</fullName>
    </submittedName>
</protein>
<organism evidence="1 2">
    <name type="scientific">Musa troglodytarum</name>
    <name type="common">fe'i banana</name>
    <dbReference type="NCBI Taxonomy" id="320322"/>
    <lineage>
        <taxon>Eukaryota</taxon>
        <taxon>Viridiplantae</taxon>
        <taxon>Streptophyta</taxon>
        <taxon>Embryophyta</taxon>
        <taxon>Tracheophyta</taxon>
        <taxon>Spermatophyta</taxon>
        <taxon>Magnoliopsida</taxon>
        <taxon>Liliopsida</taxon>
        <taxon>Zingiberales</taxon>
        <taxon>Musaceae</taxon>
        <taxon>Musa</taxon>
    </lineage>
</organism>